<keyword evidence="4" id="KW-0677">Repeat</keyword>
<comment type="caution">
    <text evidence="10">The sequence shown here is derived from an EMBL/GenBank/DDBJ whole genome shotgun (WGS) entry which is preliminary data.</text>
</comment>
<name>A0A556MX82_9SPHI</name>
<feature type="binding site" evidence="8">
    <location>
        <position position="160"/>
    </location>
    <ligand>
        <name>substrate</name>
    </ligand>
</feature>
<evidence type="ECO:0000256" key="7">
    <source>
        <dbReference type="PIRSR" id="PIRSR611782-1"/>
    </source>
</evidence>
<evidence type="ECO:0000259" key="9">
    <source>
        <dbReference type="PROSITE" id="PS50106"/>
    </source>
</evidence>
<evidence type="ECO:0000256" key="6">
    <source>
        <dbReference type="ARBA" id="ARBA00022825"/>
    </source>
</evidence>
<keyword evidence="6" id="KW-0720">Serine protease</keyword>
<evidence type="ECO:0000256" key="1">
    <source>
        <dbReference type="ARBA" id="ARBA00010541"/>
    </source>
</evidence>
<evidence type="ECO:0000313" key="10">
    <source>
        <dbReference type="EMBL" id="TSJ44544.1"/>
    </source>
</evidence>
<proteinExistence type="inferred from homology"/>
<evidence type="ECO:0000256" key="8">
    <source>
        <dbReference type="PIRSR" id="PIRSR611782-2"/>
    </source>
</evidence>
<dbReference type="CDD" id="cd06779">
    <property type="entry name" value="cpPDZ_Deg_HtrA-like"/>
    <property type="match status" value="1"/>
</dbReference>
<feature type="binding site" evidence="8">
    <location>
        <position position="130"/>
    </location>
    <ligand>
        <name>substrate</name>
    </ligand>
</feature>
<feature type="binding site" evidence="8">
    <location>
        <begin position="254"/>
        <end position="256"/>
    </location>
    <ligand>
        <name>substrate</name>
    </ligand>
</feature>
<comment type="similarity">
    <text evidence="1">Belongs to the peptidase S1C family.</text>
</comment>
<evidence type="ECO:0000256" key="4">
    <source>
        <dbReference type="ARBA" id="ARBA00022737"/>
    </source>
</evidence>
<feature type="active site" description="Charge relay system" evidence="7">
    <location>
        <position position="130"/>
    </location>
</feature>
<dbReference type="GO" id="GO:0004252">
    <property type="term" value="F:serine-type endopeptidase activity"/>
    <property type="evidence" value="ECO:0007669"/>
    <property type="project" value="InterPro"/>
</dbReference>
<dbReference type="Gene3D" id="2.30.42.10">
    <property type="match status" value="2"/>
</dbReference>
<dbReference type="NCBIfam" id="TIGR02037">
    <property type="entry name" value="degP_htrA_DO"/>
    <property type="match status" value="1"/>
</dbReference>
<dbReference type="PRINTS" id="PR00834">
    <property type="entry name" value="PROTEASES2C"/>
</dbReference>
<dbReference type="InterPro" id="IPR009003">
    <property type="entry name" value="Peptidase_S1_PA"/>
</dbReference>
<dbReference type="SMART" id="SM00228">
    <property type="entry name" value="PDZ"/>
    <property type="match status" value="2"/>
</dbReference>
<dbReference type="Pfam" id="PF13180">
    <property type="entry name" value="PDZ_2"/>
    <property type="match status" value="1"/>
</dbReference>
<evidence type="ECO:0000256" key="5">
    <source>
        <dbReference type="ARBA" id="ARBA00022801"/>
    </source>
</evidence>
<dbReference type="Proteomes" id="UP000318733">
    <property type="component" value="Unassembled WGS sequence"/>
</dbReference>
<dbReference type="Pfam" id="PF13365">
    <property type="entry name" value="Trypsin_2"/>
    <property type="match status" value="1"/>
</dbReference>
<feature type="domain" description="PDZ" evidence="9">
    <location>
        <begin position="307"/>
        <end position="379"/>
    </location>
</feature>
<dbReference type="PROSITE" id="PS50106">
    <property type="entry name" value="PDZ"/>
    <property type="match status" value="1"/>
</dbReference>
<dbReference type="SUPFAM" id="SSF50156">
    <property type="entry name" value="PDZ domain-like"/>
    <property type="match status" value="2"/>
</dbReference>
<keyword evidence="5" id="KW-0378">Hydrolase</keyword>
<keyword evidence="11" id="KW-1185">Reference proteome</keyword>
<protein>
    <submittedName>
        <fullName evidence="10">Do family serine endopeptidase</fullName>
    </submittedName>
</protein>
<gene>
    <name evidence="10" type="ORF">FO440_10315</name>
</gene>
<dbReference type="SUPFAM" id="SSF50494">
    <property type="entry name" value="Trypsin-like serine proteases"/>
    <property type="match status" value="1"/>
</dbReference>
<feature type="active site" description="Charge relay system" evidence="7">
    <location>
        <position position="256"/>
    </location>
</feature>
<evidence type="ECO:0000256" key="2">
    <source>
        <dbReference type="ARBA" id="ARBA00022670"/>
    </source>
</evidence>
<dbReference type="InterPro" id="IPR036034">
    <property type="entry name" value="PDZ_sf"/>
</dbReference>
<dbReference type="GO" id="GO:0006508">
    <property type="term" value="P:proteolysis"/>
    <property type="evidence" value="ECO:0007669"/>
    <property type="project" value="UniProtKB-KW"/>
</dbReference>
<feature type="active site" description="Charge relay system" evidence="7">
    <location>
        <position position="160"/>
    </location>
</feature>
<keyword evidence="3" id="KW-0732">Signal</keyword>
<dbReference type="PANTHER" id="PTHR22939:SF129">
    <property type="entry name" value="SERINE PROTEASE HTRA2, MITOCHONDRIAL"/>
    <property type="match status" value="1"/>
</dbReference>
<evidence type="ECO:0000313" key="11">
    <source>
        <dbReference type="Proteomes" id="UP000318733"/>
    </source>
</evidence>
<accession>A0A556MX82</accession>
<dbReference type="InterPro" id="IPR043504">
    <property type="entry name" value="Peptidase_S1_PA_chymotrypsin"/>
</dbReference>
<reference evidence="10 11" key="1">
    <citation type="submission" date="2019-07" db="EMBL/GenBank/DDBJ databases">
        <authorList>
            <person name="Huq M.A."/>
        </authorList>
    </citation>
    <scope>NUCLEOTIDE SEQUENCE [LARGE SCALE GENOMIC DNA]</scope>
    <source>
        <strain evidence="10 11">MAH-19</strain>
    </source>
</reference>
<dbReference type="InterPro" id="IPR001478">
    <property type="entry name" value="PDZ"/>
</dbReference>
<evidence type="ECO:0000256" key="3">
    <source>
        <dbReference type="ARBA" id="ARBA00022729"/>
    </source>
</evidence>
<dbReference type="OrthoDB" id="9758917at2"/>
<dbReference type="Gene3D" id="2.40.10.10">
    <property type="entry name" value="Trypsin-like serine proteases"/>
    <property type="match status" value="2"/>
</dbReference>
<keyword evidence="2" id="KW-0645">Protease</keyword>
<dbReference type="PANTHER" id="PTHR22939">
    <property type="entry name" value="SERINE PROTEASE FAMILY S1C HTRA-RELATED"/>
    <property type="match status" value="1"/>
</dbReference>
<dbReference type="EMBL" id="VLPK01000001">
    <property type="protein sequence ID" value="TSJ44544.1"/>
    <property type="molecule type" value="Genomic_DNA"/>
</dbReference>
<dbReference type="InterPro" id="IPR001940">
    <property type="entry name" value="Peptidase_S1C"/>
</dbReference>
<organism evidence="10 11">
    <name type="scientific">Mucilaginibacter corticis</name>
    <dbReference type="NCBI Taxonomy" id="2597670"/>
    <lineage>
        <taxon>Bacteria</taxon>
        <taxon>Pseudomonadati</taxon>
        <taxon>Bacteroidota</taxon>
        <taxon>Sphingobacteriia</taxon>
        <taxon>Sphingobacteriales</taxon>
        <taxon>Sphingobacteriaceae</taxon>
        <taxon>Mucilaginibacter</taxon>
    </lineage>
</organism>
<dbReference type="AlphaFoldDB" id="A0A556MX82"/>
<dbReference type="InterPro" id="IPR011782">
    <property type="entry name" value="Pept_S1C_Do"/>
</dbReference>
<sequence length="513" mass="54277">MKRFGLTLLTAFVGGAMALGTYKLVEKKYADNMSFDDKQNVYFASNRMSPAITSSAGEVDFTQAAAAVTPAVVYIRTTYASSGQQSQQDRLQQMFGDMFGQGSPRQSAPQMASGSGVIISPDGYIVTNNHVVAKADKIEITTNDHRRFTAKVIGTDPNTDLALIKIEANDLPIVKLGNSDDAKVGEWVLAVGNPFNLTSTVTAGIVSAKGRGIGIIGKDDDQDDNPFGPTKLRASKPIAGIESFIQTDAAINPGNSGGALVNTRGELIGINSAIASHTGSYEGYGFAVPINLAKKVLNDIKKFGAVKRGYIGVSFSDLSVPEQVADLKTDKTNGLYVRSVVAGGGAEAAGVKTGDVITKVEGVTVYESSDLQERVGRLQPGDKINITVMRDGAEKNFAVTLKADVPAARTAGLSRSANELYNKLGASFMPLSQGQKVKYHVNGGVIVTQVRDGGIFDEAEIPSGTIITSINKEPINSVADIDKAITNLKDGLLTIAGYYPDGTKFNNKFTVEQ</sequence>
<dbReference type="RefSeq" id="WP_144248105.1">
    <property type="nucleotide sequence ID" value="NZ_VLPK01000001.1"/>
</dbReference>